<keyword evidence="1 3" id="KW-0378">Hydrolase</keyword>
<comment type="caution">
    <text evidence="7">The sequence shown here is derived from an EMBL/GenBank/DDBJ whole genome shotgun (WGS) entry which is preliminary data.</text>
</comment>
<accession>A0A0P6XSN0</accession>
<keyword evidence="2 3" id="KW-0326">Glycosidase</keyword>
<evidence type="ECO:0000313" key="8">
    <source>
        <dbReference type="Proteomes" id="UP000050277"/>
    </source>
</evidence>
<reference evidence="7 8" key="1">
    <citation type="submission" date="2015-07" db="EMBL/GenBank/DDBJ databases">
        <title>Whole genome sequence of Herpetosiphon geysericola DSM 7119.</title>
        <authorList>
            <person name="Hemp J."/>
            <person name="Ward L.M."/>
            <person name="Pace L.A."/>
            <person name="Fischer W.W."/>
        </authorList>
    </citation>
    <scope>NUCLEOTIDE SEQUENCE [LARGE SCALE GENOMIC DNA]</scope>
    <source>
        <strain evidence="7 8">DSM 7119</strain>
    </source>
</reference>
<gene>
    <name evidence="7" type="ORF">SE18_13780</name>
</gene>
<evidence type="ECO:0000259" key="6">
    <source>
        <dbReference type="Pfam" id="PF00150"/>
    </source>
</evidence>
<keyword evidence="5" id="KW-0732">Signal</keyword>
<dbReference type="PANTHER" id="PTHR12631">
    <property type="entry name" value="ALPHA-L-IDURONIDASE"/>
    <property type="match status" value="1"/>
</dbReference>
<evidence type="ECO:0000256" key="1">
    <source>
        <dbReference type="ARBA" id="ARBA00022801"/>
    </source>
</evidence>
<keyword evidence="8" id="KW-1185">Reference proteome</keyword>
<dbReference type="OrthoDB" id="136121at2"/>
<organism evidence="7 8">
    <name type="scientific">Herpetosiphon geysericola</name>
    <dbReference type="NCBI Taxonomy" id="70996"/>
    <lineage>
        <taxon>Bacteria</taxon>
        <taxon>Bacillati</taxon>
        <taxon>Chloroflexota</taxon>
        <taxon>Chloroflexia</taxon>
        <taxon>Herpetosiphonales</taxon>
        <taxon>Herpetosiphonaceae</taxon>
        <taxon>Herpetosiphon</taxon>
    </lineage>
</organism>
<feature type="signal peptide" evidence="5">
    <location>
        <begin position="1"/>
        <end position="21"/>
    </location>
</feature>
<dbReference type="EMBL" id="LGKP01000022">
    <property type="protein sequence ID" value="KPL85966.1"/>
    <property type="molecule type" value="Genomic_DNA"/>
</dbReference>
<evidence type="ECO:0000256" key="3">
    <source>
        <dbReference type="RuleBase" id="RU361153"/>
    </source>
</evidence>
<dbReference type="RefSeq" id="WP_054535041.1">
    <property type="nucleotide sequence ID" value="NZ_LGKP01000022.1"/>
</dbReference>
<dbReference type="AlphaFoldDB" id="A0A0P6XSN0"/>
<evidence type="ECO:0000256" key="4">
    <source>
        <dbReference type="SAM" id="MobiDB-lite"/>
    </source>
</evidence>
<feature type="domain" description="Glycoside hydrolase family 5" evidence="6">
    <location>
        <begin position="79"/>
        <end position="229"/>
    </location>
</feature>
<feature type="region of interest" description="Disordered" evidence="4">
    <location>
        <begin position="28"/>
        <end position="57"/>
    </location>
</feature>
<protein>
    <recommendedName>
        <fullName evidence="6">Glycoside hydrolase family 5 domain-containing protein</fullName>
    </recommendedName>
</protein>
<sequence>MRKLRWLSAAMGCLLAVNILAACGGDSAPTAQPTNPEAATATPETAAPTTGTNPAVTSGNPLSLPYLQYGAAAQLYYTDRNRALTLMNNASFDWVRQQIQWKDIEGPKGSFGWGELDAIVADANAKNIKVLLSIVRSPSWARADGTNGMPDNIKDFGDFVEALVVRYKGKVQAYEIWNEQNLDHENGGSRESIDATKYVDLLVEAYNRIKPIDPEAFVISGALTSTGDSPAAVDDMTYFEQMFSYKDGIFKDHIDGVGFHPSPSYNPPATLWPDMPGPGPGWLESPTHYFRHIENLKILMDKYGMSEYQVWVTEFGWATQNTSPGYEYGNEISLEQQGQYVLDALQMTRRDYPWVATMFVWNLNFAVTSPDPLDQTASFGILNPDWSPRPVFEKIQGFVNAVKTEEGR</sequence>
<name>A0A0P6XSN0_9CHLR</name>
<dbReference type="Proteomes" id="UP000050277">
    <property type="component" value="Unassembled WGS sequence"/>
</dbReference>
<dbReference type="InterPro" id="IPR001547">
    <property type="entry name" value="Glyco_hydro_5"/>
</dbReference>
<proteinExistence type="inferred from homology"/>
<dbReference type="PROSITE" id="PS51257">
    <property type="entry name" value="PROKAR_LIPOPROTEIN"/>
    <property type="match status" value="1"/>
</dbReference>
<dbReference type="GO" id="GO:0000272">
    <property type="term" value="P:polysaccharide catabolic process"/>
    <property type="evidence" value="ECO:0007669"/>
    <property type="project" value="InterPro"/>
</dbReference>
<dbReference type="InterPro" id="IPR051923">
    <property type="entry name" value="Glycosyl_Hydrolase_39"/>
</dbReference>
<dbReference type="GO" id="GO:0004553">
    <property type="term" value="F:hydrolase activity, hydrolyzing O-glycosyl compounds"/>
    <property type="evidence" value="ECO:0007669"/>
    <property type="project" value="InterPro"/>
</dbReference>
<evidence type="ECO:0000256" key="5">
    <source>
        <dbReference type="SAM" id="SignalP"/>
    </source>
</evidence>
<evidence type="ECO:0000313" key="7">
    <source>
        <dbReference type="EMBL" id="KPL85966.1"/>
    </source>
</evidence>
<dbReference type="PANTHER" id="PTHR12631:SF10">
    <property type="entry name" value="BETA-XYLOSIDASE-LIKE PROTEIN-RELATED"/>
    <property type="match status" value="1"/>
</dbReference>
<comment type="similarity">
    <text evidence="3">Belongs to the glycosyl hydrolase 5 (cellulase A) family.</text>
</comment>
<dbReference type="STRING" id="70996.SE18_13780"/>
<dbReference type="Pfam" id="PF00150">
    <property type="entry name" value="Cellulase"/>
    <property type="match status" value="1"/>
</dbReference>
<feature type="chain" id="PRO_5006133208" description="Glycoside hydrolase family 5 domain-containing protein" evidence="5">
    <location>
        <begin position="22"/>
        <end position="408"/>
    </location>
</feature>
<dbReference type="SUPFAM" id="SSF51445">
    <property type="entry name" value="(Trans)glycosidases"/>
    <property type="match status" value="1"/>
</dbReference>
<dbReference type="InterPro" id="IPR017853">
    <property type="entry name" value="GH"/>
</dbReference>
<feature type="compositionally biased region" description="Low complexity" evidence="4">
    <location>
        <begin position="28"/>
        <end position="55"/>
    </location>
</feature>
<dbReference type="Gene3D" id="3.20.20.80">
    <property type="entry name" value="Glycosidases"/>
    <property type="match status" value="1"/>
</dbReference>
<dbReference type="PATRIC" id="fig|70996.4.peg.3383"/>
<evidence type="ECO:0000256" key="2">
    <source>
        <dbReference type="ARBA" id="ARBA00023295"/>
    </source>
</evidence>